<name>A0A2X3CRA3_KLEPN</name>
<reference evidence="3 4" key="1">
    <citation type="submission" date="2018-06" db="EMBL/GenBank/DDBJ databases">
        <authorList>
            <consortium name="Pathogen Informatics"/>
            <person name="Doyle S."/>
        </authorList>
    </citation>
    <scope>NUCLEOTIDE SEQUENCE [LARGE SCALE GENOMIC DNA]</scope>
    <source>
        <strain evidence="3 4">NCTC9645</strain>
    </source>
</reference>
<organism evidence="3 4">
    <name type="scientific">Klebsiella pneumoniae</name>
    <dbReference type="NCBI Taxonomy" id="573"/>
    <lineage>
        <taxon>Bacteria</taxon>
        <taxon>Pseudomonadati</taxon>
        <taxon>Pseudomonadota</taxon>
        <taxon>Gammaproteobacteria</taxon>
        <taxon>Enterobacterales</taxon>
        <taxon>Enterobacteriaceae</taxon>
        <taxon>Klebsiella/Raoultella group</taxon>
        <taxon>Klebsiella</taxon>
        <taxon>Klebsiella pneumoniae complex</taxon>
    </lineage>
</organism>
<gene>
    <name evidence="3" type="ORF">NCTC9645_01297</name>
</gene>
<feature type="domain" description="Baseplate structural protein Gp10 C-terminal" evidence="2">
    <location>
        <begin position="90"/>
        <end position="258"/>
    </location>
</feature>
<dbReference type="InterPro" id="IPR053827">
    <property type="entry name" value="Gp10_C"/>
</dbReference>
<proteinExistence type="predicted"/>
<feature type="region of interest" description="Disordered" evidence="1">
    <location>
        <begin position="169"/>
        <end position="189"/>
    </location>
</feature>
<dbReference type="EMBL" id="UASO01000004">
    <property type="protein sequence ID" value="SQC19742.1"/>
    <property type="molecule type" value="Genomic_DNA"/>
</dbReference>
<dbReference type="AlphaFoldDB" id="A0A2X3CRA3"/>
<evidence type="ECO:0000313" key="4">
    <source>
        <dbReference type="Proteomes" id="UP000250675"/>
    </source>
</evidence>
<evidence type="ECO:0000256" key="1">
    <source>
        <dbReference type="SAM" id="MobiDB-lite"/>
    </source>
</evidence>
<protein>
    <submittedName>
        <fullName evidence="3">Putative prophage tail fiber protein</fullName>
    </submittedName>
</protein>
<accession>A0A2X3CRA3</accession>
<evidence type="ECO:0000259" key="2">
    <source>
        <dbReference type="Pfam" id="PF21939"/>
    </source>
</evidence>
<sequence>MAKNEFKPFAIGEYANVLSQNEYESLPAVGAGFTAGVAKSEELNKVWRQSSVMSSVLGDFISINSGDDVLDDGDTSKVLQSLIKALSKPIINFSHPVGMVAWFAQNKNPNELFPGTTWVYLGENKTIRLSKPDGSDLLESGGADQIIISKENLPNIALSVSGTANEVDLGSRQTDTQGRHNHRSGMGGPGASYQEYIVGSDNDSHRSLTYTSDDGEHAHTVIIGKHSHNVSGSTETLGSGNSINITNAYVKLMGWYRTA</sequence>
<dbReference type="Proteomes" id="UP000250675">
    <property type="component" value="Unassembled WGS sequence"/>
</dbReference>
<evidence type="ECO:0000313" key="3">
    <source>
        <dbReference type="EMBL" id="SQC19742.1"/>
    </source>
</evidence>
<dbReference type="Pfam" id="PF21939">
    <property type="entry name" value="Gp10_C"/>
    <property type="match status" value="1"/>
</dbReference>